<dbReference type="AlphaFoldDB" id="A0A329TZH9"/>
<dbReference type="InterPro" id="IPR027304">
    <property type="entry name" value="Trigger_fact/SurA_dom_sf"/>
</dbReference>
<evidence type="ECO:0000256" key="2">
    <source>
        <dbReference type="ARBA" id="ARBA00023235"/>
    </source>
</evidence>
<dbReference type="Pfam" id="PF05698">
    <property type="entry name" value="Trigger_C"/>
    <property type="match status" value="1"/>
</dbReference>
<dbReference type="Proteomes" id="UP000251144">
    <property type="component" value="Unassembled WGS sequence"/>
</dbReference>
<keyword evidence="1" id="KW-0697">Rotamase</keyword>
<protein>
    <submittedName>
        <fullName evidence="4">FKBP-type peptidylprolyl isomerase</fullName>
    </submittedName>
</protein>
<accession>A0A329TZH9</accession>
<sequence length="317" mass="35321">MKLEHFGMAEPGDCRVVFSAAAEELEAAVQAEKAAPDAPQDEDDLLTAAVNRAILEGFSPLFAQLMKENDLQPVTDPDFELLAVNRAEGFRAGVQFFCLPPLELGEYTGFTQPIQPRPIRELTIELEINRRHGDEDRAADAEGKRALRAKVTQDIYAQRCQQARAVAEQALIAQLGTHVTGPLPKQLVAGNYFAEQRQFNLRMQANGVNFDQYLKVQGQTVEEFRAWLHAEAERKLRSRMGLLLVAQKEGLWPTEAEVDDELAHWDAKRDGEHTFASNDRRRAAQRIASSRAAAFILAHSTLTPPPAEATVLKAENR</sequence>
<proteinExistence type="predicted"/>
<keyword evidence="2 4" id="KW-0413">Isomerase</keyword>
<dbReference type="SUPFAM" id="SSF109998">
    <property type="entry name" value="Triger factor/SurA peptide-binding domain-like"/>
    <property type="match status" value="1"/>
</dbReference>
<organism evidence="4 5">
    <name type="scientific">Faecalibacterium prausnitzii</name>
    <dbReference type="NCBI Taxonomy" id="853"/>
    <lineage>
        <taxon>Bacteria</taxon>
        <taxon>Bacillati</taxon>
        <taxon>Bacillota</taxon>
        <taxon>Clostridia</taxon>
        <taxon>Eubacteriales</taxon>
        <taxon>Oscillospiraceae</taxon>
        <taxon>Faecalibacterium</taxon>
    </lineage>
</organism>
<dbReference type="InterPro" id="IPR008880">
    <property type="entry name" value="Trigger_fac_C"/>
</dbReference>
<evidence type="ECO:0000256" key="1">
    <source>
        <dbReference type="ARBA" id="ARBA00023110"/>
    </source>
</evidence>
<gene>
    <name evidence="4" type="ORF">C4N26_07710</name>
</gene>
<dbReference type="InterPro" id="IPR037041">
    <property type="entry name" value="Trigger_fac_C_sf"/>
</dbReference>
<evidence type="ECO:0000259" key="3">
    <source>
        <dbReference type="Pfam" id="PF05698"/>
    </source>
</evidence>
<dbReference type="OrthoDB" id="1860466at2"/>
<dbReference type="GO" id="GO:0003755">
    <property type="term" value="F:peptidyl-prolyl cis-trans isomerase activity"/>
    <property type="evidence" value="ECO:0007669"/>
    <property type="project" value="UniProtKB-KW"/>
</dbReference>
<dbReference type="Gene3D" id="1.10.3120.10">
    <property type="entry name" value="Trigger factor, C-terminal domain"/>
    <property type="match status" value="1"/>
</dbReference>
<comment type="caution">
    <text evidence="4">The sequence shown here is derived from an EMBL/GenBank/DDBJ whole genome shotgun (WGS) entry which is preliminary data.</text>
</comment>
<evidence type="ECO:0000313" key="4">
    <source>
        <dbReference type="EMBL" id="RAW54038.1"/>
    </source>
</evidence>
<reference evidence="4 5" key="1">
    <citation type="submission" date="2018-02" db="EMBL/GenBank/DDBJ databases">
        <title>Complete genome sequencing of Faecalibacterium prausnitzii strains isolated from the human gut.</title>
        <authorList>
            <person name="Fitzgerald B.C."/>
            <person name="Shkoporov A.N."/>
            <person name="Ross P.R."/>
            <person name="Hill C."/>
        </authorList>
    </citation>
    <scope>NUCLEOTIDE SEQUENCE [LARGE SCALE GENOMIC DNA]</scope>
    <source>
        <strain evidence="4 5">APC942/32-1</strain>
    </source>
</reference>
<feature type="domain" description="Trigger factor C-terminal" evidence="3">
    <location>
        <begin position="146"/>
        <end position="263"/>
    </location>
</feature>
<dbReference type="GO" id="GO:0006457">
    <property type="term" value="P:protein folding"/>
    <property type="evidence" value="ECO:0007669"/>
    <property type="project" value="InterPro"/>
</dbReference>
<name>A0A329TZH9_9FIRM</name>
<dbReference type="EMBL" id="PRLB01000006">
    <property type="protein sequence ID" value="RAW54038.1"/>
    <property type="molecule type" value="Genomic_DNA"/>
</dbReference>
<dbReference type="GO" id="GO:0015031">
    <property type="term" value="P:protein transport"/>
    <property type="evidence" value="ECO:0007669"/>
    <property type="project" value="InterPro"/>
</dbReference>
<dbReference type="RefSeq" id="WP_158401001.1">
    <property type="nucleotide sequence ID" value="NZ_PRLB01000006.1"/>
</dbReference>
<evidence type="ECO:0000313" key="5">
    <source>
        <dbReference type="Proteomes" id="UP000251144"/>
    </source>
</evidence>